<accession>A0A3P6UAM6</accession>
<feature type="domain" description="Glutaredoxin" evidence="8">
    <location>
        <begin position="46"/>
        <end position="113"/>
    </location>
</feature>
<dbReference type="InterPro" id="IPR036249">
    <property type="entry name" value="Thioredoxin-like_sf"/>
</dbReference>
<dbReference type="STRING" id="42156.A0A3P6UAM6"/>
<sequence length="143" mass="16329">MDDPHDLEEDKKTYDFSFPSRMGQSQSTTSSMDEENIRKEVKRFPVVIFTVPRCPYCVRAKLLLDSEGIEYKESNLNAHEHDFSTGRQSYVNALINITKQTSLPQIFICGDFIGGFSELQQLKNAGTLLDAINKCRPSVERNF</sequence>
<keyword evidence="10" id="KW-1185">Reference proteome</keyword>
<dbReference type="AlphaFoldDB" id="A0A3P6UAM6"/>
<protein>
    <recommendedName>
        <fullName evidence="8">Glutaredoxin domain-containing protein</fullName>
    </recommendedName>
</protein>
<dbReference type="InterPro" id="IPR011767">
    <property type="entry name" value="GLR_AS"/>
</dbReference>
<evidence type="ECO:0000256" key="2">
    <source>
        <dbReference type="ARBA" id="ARBA00007787"/>
    </source>
</evidence>
<feature type="region of interest" description="Disordered" evidence="7">
    <location>
        <begin position="1"/>
        <end position="35"/>
    </location>
</feature>
<evidence type="ECO:0000259" key="8">
    <source>
        <dbReference type="Pfam" id="PF00462"/>
    </source>
</evidence>
<keyword evidence="5" id="KW-1015">Disulfide bond</keyword>
<dbReference type="OMA" id="QIFICGR"/>
<gene>
    <name evidence="9" type="ORF">NLS_LOCUS8759</name>
</gene>
<dbReference type="PROSITE" id="PS51354">
    <property type="entry name" value="GLUTAREDOXIN_2"/>
    <property type="match status" value="1"/>
</dbReference>
<dbReference type="Pfam" id="PF00462">
    <property type="entry name" value="Glutaredoxin"/>
    <property type="match status" value="1"/>
</dbReference>
<comment type="function">
    <text evidence="1">Has a glutathione-disulfide oxidoreductase activity in the presence of NADPH and glutathione reductase. Reduces low molecular weight disulfides and proteins.</text>
</comment>
<dbReference type="Gene3D" id="3.40.30.10">
    <property type="entry name" value="Glutaredoxin"/>
    <property type="match status" value="1"/>
</dbReference>
<dbReference type="PANTHER" id="PTHR46679:SF1">
    <property type="entry name" value="GLUTAREDOXIN-2, MITOCHONDRIAL"/>
    <property type="match status" value="1"/>
</dbReference>
<comment type="similarity">
    <text evidence="2">Belongs to the glutaredoxin family.</text>
</comment>
<keyword evidence="3" id="KW-0813">Transport</keyword>
<evidence type="ECO:0000313" key="10">
    <source>
        <dbReference type="Proteomes" id="UP000277928"/>
    </source>
</evidence>
<evidence type="ECO:0000256" key="1">
    <source>
        <dbReference type="ARBA" id="ARBA00002549"/>
    </source>
</evidence>
<dbReference type="PRINTS" id="PR00160">
    <property type="entry name" value="GLUTAREDOXIN"/>
</dbReference>
<evidence type="ECO:0000256" key="6">
    <source>
        <dbReference type="ARBA" id="ARBA00023284"/>
    </source>
</evidence>
<feature type="compositionally biased region" description="Polar residues" evidence="7">
    <location>
        <begin position="22"/>
        <end position="31"/>
    </location>
</feature>
<evidence type="ECO:0000256" key="4">
    <source>
        <dbReference type="ARBA" id="ARBA00022982"/>
    </source>
</evidence>
<dbReference type="Proteomes" id="UP000277928">
    <property type="component" value="Unassembled WGS sequence"/>
</dbReference>
<dbReference type="PROSITE" id="PS00195">
    <property type="entry name" value="GLUTAREDOXIN_1"/>
    <property type="match status" value="1"/>
</dbReference>
<keyword evidence="6" id="KW-0676">Redox-active center</keyword>
<evidence type="ECO:0000313" key="9">
    <source>
        <dbReference type="EMBL" id="VDK88620.1"/>
    </source>
</evidence>
<dbReference type="EMBL" id="UYRX01001188">
    <property type="protein sequence ID" value="VDK88620.1"/>
    <property type="molecule type" value="Genomic_DNA"/>
</dbReference>
<reference evidence="9 10" key="1">
    <citation type="submission" date="2018-08" db="EMBL/GenBank/DDBJ databases">
        <authorList>
            <person name="Laetsch R D."/>
            <person name="Stevens L."/>
            <person name="Kumar S."/>
            <person name="Blaxter L. M."/>
        </authorList>
    </citation>
    <scope>NUCLEOTIDE SEQUENCE [LARGE SCALE GENOMIC DNA]</scope>
</reference>
<dbReference type="GO" id="GO:0005739">
    <property type="term" value="C:mitochondrion"/>
    <property type="evidence" value="ECO:0007669"/>
    <property type="project" value="TreeGrafter"/>
</dbReference>
<dbReference type="SUPFAM" id="SSF52833">
    <property type="entry name" value="Thioredoxin-like"/>
    <property type="match status" value="1"/>
</dbReference>
<evidence type="ECO:0000256" key="7">
    <source>
        <dbReference type="SAM" id="MobiDB-lite"/>
    </source>
</evidence>
<dbReference type="InterPro" id="IPR014025">
    <property type="entry name" value="Glutaredoxin_subgr"/>
</dbReference>
<keyword evidence="4" id="KW-0249">Electron transport</keyword>
<dbReference type="GO" id="GO:0015035">
    <property type="term" value="F:protein-disulfide reductase activity"/>
    <property type="evidence" value="ECO:0007669"/>
    <property type="project" value="TreeGrafter"/>
</dbReference>
<name>A0A3P6UAM6_LITSI</name>
<proteinExistence type="inferred from homology"/>
<dbReference type="PANTHER" id="PTHR46679">
    <property type="match status" value="1"/>
</dbReference>
<evidence type="ECO:0000256" key="5">
    <source>
        <dbReference type="ARBA" id="ARBA00023157"/>
    </source>
</evidence>
<organism evidence="9 10">
    <name type="scientific">Litomosoides sigmodontis</name>
    <name type="common">Filarial nematode worm</name>
    <dbReference type="NCBI Taxonomy" id="42156"/>
    <lineage>
        <taxon>Eukaryota</taxon>
        <taxon>Metazoa</taxon>
        <taxon>Ecdysozoa</taxon>
        <taxon>Nematoda</taxon>
        <taxon>Chromadorea</taxon>
        <taxon>Rhabditida</taxon>
        <taxon>Spirurina</taxon>
        <taxon>Spiruromorpha</taxon>
        <taxon>Filarioidea</taxon>
        <taxon>Onchocercidae</taxon>
        <taxon>Litomosoides</taxon>
    </lineage>
</organism>
<dbReference type="InterPro" id="IPR002109">
    <property type="entry name" value="Glutaredoxin"/>
</dbReference>
<dbReference type="OrthoDB" id="418495at2759"/>
<evidence type="ECO:0000256" key="3">
    <source>
        <dbReference type="ARBA" id="ARBA00022448"/>
    </source>
</evidence>